<reference evidence="3" key="1">
    <citation type="submission" date="2023-07" db="EMBL/GenBank/DDBJ databases">
        <title>Genomic Encyclopedia of Type Strains, Phase IV (KMG-IV): sequencing the most valuable type-strain genomes for metagenomic binning, comparative biology and taxonomic classification.</title>
        <authorList>
            <person name="Goeker M."/>
        </authorList>
    </citation>
    <scope>NUCLEOTIDE SEQUENCE</scope>
    <source>
        <strain evidence="3">DSM 24202</strain>
    </source>
</reference>
<protein>
    <recommendedName>
        <fullName evidence="2">Heparinase II/III-like C-terminal domain-containing protein</fullName>
    </recommendedName>
</protein>
<dbReference type="InterPro" id="IPR008929">
    <property type="entry name" value="Chondroitin_lyas"/>
</dbReference>
<comment type="subcellular location">
    <subcellularLocation>
        <location evidence="1">Cell envelope</location>
    </subcellularLocation>
</comment>
<dbReference type="RefSeq" id="WP_307263457.1">
    <property type="nucleotide sequence ID" value="NZ_JAUSVL010000001.1"/>
</dbReference>
<name>A0AAE3VJ88_9BACT</name>
<evidence type="ECO:0000313" key="3">
    <source>
        <dbReference type="EMBL" id="MDQ0291124.1"/>
    </source>
</evidence>
<evidence type="ECO:0000259" key="2">
    <source>
        <dbReference type="Pfam" id="PF07940"/>
    </source>
</evidence>
<feature type="domain" description="Heparinase II/III-like C-terminal" evidence="2">
    <location>
        <begin position="407"/>
        <end position="540"/>
    </location>
</feature>
<dbReference type="SUPFAM" id="SSF48230">
    <property type="entry name" value="Chondroitin AC/alginate lyase"/>
    <property type="match status" value="1"/>
</dbReference>
<dbReference type="GO" id="GO:0030313">
    <property type="term" value="C:cell envelope"/>
    <property type="evidence" value="ECO:0007669"/>
    <property type="project" value="UniProtKB-SubCell"/>
</dbReference>
<dbReference type="EMBL" id="JAUSVL010000001">
    <property type="protein sequence ID" value="MDQ0291124.1"/>
    <property type="molecule type" value="Genomic_DNA"/>
</dbReference>
<dbReference type="Gene3D" id="2.70.98.70">
    <property type="match status" value="1"/>
</dbReference>
<keyword evidence="4" id="KW-1185">Reference proteome</keyword>
<dbReference type="InterPro" id="IPR012480">
    <property type="entry name" value="Hepar_II_III_C"/>
</dbReference>
<evidence type="ECO:0000256" key="1">
    <source>
        <dbReference type="ARBA" id="ARBA00004196"/>
    </source>
</evidence>
<dbReference type="GO" id="GO:0016829">
    <property type="term" value="F:lyase activity"/>
    <property type="evidence" value="ECO:0007669"/>
    <property type="project" value="InterPro"/>
</dbReference>
<dbReference type="AlphaFoldDB" id="A0AAE3VJ88"/>
<sequence>MLRQQYSLEKLRSTLIPSNQWRPFPVAADRQAWSAVPTAVREAYLAEAAQKHGYAWPELPATLFMGYARKGNRSEYEAVYFQRRTTLFTLTIAEAIDGQGQYLDDIINGVWALCEESFWGLPAHNNNIHGYPLPDIDEPIVDLFAAETAAQLAWIAYLHRDALDKVSPVIVRRIQDEIRRRIHRPCQQRTDFWWMGYAGGALNNWTPWIVSNWLNCLLLVEDDQHLRATMIHKAITALDRFLDKHPSDGGCDEGPGYWGRAGASVFDCLELLFLASNGAINVYDQPLIKKLGEYFVKIHIADDWMVNFADAAARVGASPTLLYAFGQRVDSPDLRQMGLWASQRPIDAAARIPSSLRVLSGLFTFNEPYQAATTAIQAPYLRYAWLDVIEVLTARDQAGRSDGLFLAAKGGHNAESHNHNDVGSFIVYAKGRPLCVDAGVDTYSKKTFSGQRYDLWAMQSAYHSLLPVIDDVQQQPGGRFRASAVQATDNVQESSLSLDIASAYPPEAKIASWHRSITLVRGRGVRVVDDFALREPVKTITLRLLTPSLISEDAPGKFRLRTQALPNAGAAADGALTMSPALPMTTESLPMLPAGKLAGVWGDALQAMVFTWEAPPQTGRLETWITLA</sequence>
<comment type="caution">
    <text evidence="3">The sequence shown here is derived from an EMBL/GenBank/DDBJ whole genome shotgun (WGS) entry which is preliminary data.</text>
</comment>
<dbReference type="Pfam" id="PF07940">
    <property type="entry name" value="Hepar_II_III_C"/>
    <property type="match status" value="1"/>
</dbReference>
<evidence type="ECO:0000313" key="4">
    <source>
        <dbReference type="Proteomes" id="UP001238163"/>
    </source>
</evidence>
<accession>A0AAE3VJ88</accession>
<proteinExistence type="predicted"/>
<organism evidence="3 4">
    <name type="scientific">Oligosphaera ethanolica</name>
    <dbReference type="NCBI Taxonomy" id="760260"/>
    <lineage>
        <taxon>Bacteria</taxon>
        <taxon>Pseudomonadati</taxon>
        <taxon>Lentisphaerota</taxon>
        <taxon>Oligosphaeria</taxon>
        <taxon>Oligosphaerales</taxon>
        <taxon>Oligosphaeraceae</taxon>
        <taxon>Oligosphaera</taxon>
    </lineage>
</organism>
<dbReference type="Proteomes" id="UP001238163">
    <property type="component" value="Unassembled WGS sequence"/>
</dbReference>
<gene>
    <name evidence="3" type="ORF">J3R75_003231</name>
</gene>
<dbReference type="Gene3D" id="1.50.10.100">
    <property type="entry name" value="Chondroitin AC/alginate lyase"/>
    <property type="match status" value="1"/>
</dbReference>